<evidence type="ECO:0000256" key="3">
    <source>
        <dbReference type="SAM" id="MobiDB-lite"/>
    </source>
</evidence>
<comment type="similarity">
    <text evidence="1">Belongs to the SAPS family.</text>
</comment>
<evidence type="ECO:0000256" key="1">
    <source>
        <dbReference type="ARBA" id="ARBA00006180"/>
    </source>
</evidence>
<dbReference type="PANTHER" id="PTHR12634">
    <property type="entry name" value="SIT4 YEAST -ASSOCIATING PROTEIN-RELATED"/>
    <property type="match status" value="1"/>
</dbReference>
<dbReference type="Pfam" id="PF04499">
    <property type="entry name" value="SAPS"/>
    <property type="match status" value="1"/>
</dbReference>
<gene>
    <name evidence="4" type="ORF">BB561_000424</name>
</gene>
<dbReference type="GO" id="GO:0005829">
    <property type="term" value="C:cytosol"/>
    <property type="evidence" value="ECO:0007669"/>
    <property type="project" value="TreeGrafter"/>
</dbReference>
<dbReference type="GO" id="GO:0005634">
    <property type="term" value="C:nucleus"/>
    <property type="evidence" value="ECO:0007669"/>
    <property type="project" value="TreeGrafter"/>
</dbReference>
<evidence type="ECO:0000256" key="2">
    <source>
        <dbReference type="ARBA" id="ARBA00023306"/>
    </source>
</evidence>
<sequence>MLWRFGFHNVSKVDILLDKEGQVTLTDLLNQDELLNEVNSHNHRLMEFLSQKPIMRQLISLIVNGDPEADKKHILLATDILTSDNWPLRDALVSEANDTTEAIPASNPLDLSASQKNLSEPSSPSSPHIPLPTNSSIISSRSASPQTLPMTLSSSAPTSPTSKLENDEDPEFLLSLWSILYTPKNSLLSIKANSFSRIIGMLLQYKKIQILEFIMRQENVVENFMNHLDFTPMSEIILKLANIDEVSSELGLQNWLSDQNLIPRLIGCLNPANDKDLHSFSTQIILDLIVISQPGRDSQGMLIKNLLMNQLKSFETMNSLLDFMLNGDNQNSSSSFINGVYIFVELIRRYTSESDQDVDLYLPITGEDLLEPLIAICPRINRLVELLINPRSSKTPITNTTGSYIPLGFERLRVCELLAEILHCSKMVIFNLTFQEIENIFKDNLSDQELANFSLPHIFNNYTEPIGPLIRLEFAKCYVLKNILDLFFQYPWNNFLHSVVYDIVHQVLTLSLQDYSNIELIISLFRDANITTCIVQNYNKFNSNNIRMGYMGHLLGIAEEITRLLDSNDSLILPKIDPFIDKQSWDTFIENTFCEPKEPDSNFQDSESPLDNVPIETFETSNLELPLNGLADDHKNDSQELMLNDDYNNYDSEFSIGADDDNDYIPNYESITKSLKPNLITTEENQINSTNLENNDFFSLGINSSLLNHEEKVQTCEIDKYTNAQQAEANSTAIIDSDLDERTKADKSLVDFIKQESLSTSNFSELNTLSKIENSNSDNNTFQDKEAALFTSTKAIISGDEIDQNPHQLDLNNLAHSSLVDSSQDLKLQEIFDSNQTNAVLKYTEKSITALTIFDNTANNIYKSSTGNEISSNAVSDNPLPIVSHETNYNFTCASSNSPSSSIIQFKFSEAFSDLPSKIKATQNEKHNTRLSNDFAKISSVHTVNTALKDVQSLSINHTPPESTETFPVSILDIDSQNNKSLKDKNLDSQDFLLLYEPNMKLEVLHQNNSTVDDIGIVDGQKSDKCSNPKIRRRSRSQSAGVGVSRDMALAKLSSNLPHNLDSSTTELLGYLQNESPTPDQLQNKPSSLFKATSTNPTVLSSTNRPSPTIHSVSTFNSNHFSYEPLQSKNLHQNNTTLSNSKISPNYNFE</sequence>
<feature type="region of interest" description="Disordered" evidence="3">
    <location>
        <begin position="1130"/>
        <end position="1150"/>
    </location>
</feature>
<name>A0A2T9YZF8_9FUNG</name>
<feature type="region of interest" description="Disordered" evidence="3">
    <location>
        <begin position="1020"/>
        <end position="1043"/>
    </location>
</feature>
<reference evidence="4 5" key="1">
    <citation type="journal article" date="2018" name="MBio">
        <title>Comparative Genomics Reveals the Core Gene Toolbox for the Fungus-Insect Symbiosis.</title>
        <authorList>
            <person name="Wang Y."/>
            <person name="Stata M."/>
            <person name="Wang W."/>
            <person name="Stajich J.E."/>
            <person name="White M.M."/>
            <person name="Moncalvo J.M."/>
        </authorList>
    </citation>
    <scope>NUCLEOTIDE SEQUENCE [LARGE SCALE GENOMIC DNA]</scope>
    <source>
        <strain evidence="4 5">SWE-8-4</strain>
    </source>
</reference>
<evidence type="ECO:0000313" key="5">
    <source>
        <dbReference type="Proteomes" id="UP000245383"/>
    </source>
</evidence>
<dbReference type="Proteomes" id="UP000245383">
    <property type="component" value="Unassembled WGS sequence"/>
</dbReference>
<protein>
    <submittedName>
        <fullName evidence="4">Uncharacterized protein</fullName>
    </submittedName>
</protein>
<proteinExistence type="inferred from homology"/>
<dbReference type="EMBL" id="MBFR01000008">
    <property type="protein sequence ID" value="PVU97699.1"/>
    <property type="molecule type" value="Genomic_DNA"/>
</dbReference>
<feature type="region of interest" description="Disordered" evidence="3">
    <location>
        <begin position="103"/>
        <end position="166"/>
    </location>
</feature>
<organism evidence="4 5">
    <name type="scientific">Smittium simulii</name>
    <dbReference type="NCBI Taxonomy" id="133385"/>
    <lineage>
        <taxon>Eukaryota</taxon>
        <taxon>Fungi</taxon>
        <taxon>Fungi incertae sedis</taxon>
        <taxon>Zoopagomycota</taxon>
        <taxon>Kickxellomycotina</taxon>
        <taxon>Harpellomycetes</taxon>
        <taxon>Harpellales</taxon>
        <taxon>Legeriomycetaceae</taxon>
        <taxon>Smittium</taxon>
    </lineage>
</organism>
<dbReference type="PANTHER" id="PTHR12634:SF8">
    <property type="entry name" value="FIERY MOUNTAIN, ISOFORM D"/>
    <property type="match status" value="1"/>
</dbReference>
<evidence type="ECO:0000313" key="4">
    <source>
        <dbReference type="EMBL" id="PVU97699.1"/>
    </source>
</evidence>
<keyword evidence="5" id="KW-1185">Reference proteome</keyword>
<dbReference type="STRING" id="133385.A0A2T9YZF8"/>
<feature type="region of interest" description="Disordered" evidence="3">
    <location>
        <begin position="1073"/>
        <end position="1108"/>
    </location>
</feature>
<feature type="compositionally biased region" description="Low complexity" evidence="3">
    <location>
        <begin position="119"/>
        <end position="163"/>
    </location>
</feature>
<dbReference type="InterPro" id="IPR007587">
    <property type="entry name" value="SAPS"/>
</dbReference>
<accession>A0A2T9YZF8</accession>
<comment type="caution">
    <text evidence="4">The sequence shown here is derived from an EMBL/GenBank/DDBJ whole genome shotgun (WGS) entry which is preliminary data.</text>
</comment>
<dbReference type="GO" id="GO:0019888">
    <property type="term" value="F:protein phosphatase regulator activity"/>
    <property type="evidence" value="ECO:0007669"/>
    <property type="project" value="TreeGrafter"/>
</dbReference>
<dbReference type="AlphaFoldDB" id="A0A2T9YZF8"/>
<dbReference type="GO" id="GO:0019903">
    <property type="term" value="F:protein phosphatase binding"/>
    <property type="evidence" value="ECO:0007669"/>
    <property type="project" value="InterPro"/>
</dbReference>
<dbReference type="OrthoDB" id="295029at2759"/>
<keyword evidence="2" id="KW-0131">Cell cycle</keyword>